<dbReference type="InterPro" id="IPR007272">
    <property type="entry name" value="Sulf_transp_TsuA/YedE"/>
</dbReference>
<feature type="transmembrane region" description="Helical" evidence="1">
    <location>
        <begin position="42"/>
        <end position="63"/>
    </location>
</feature>
<proteinExistence type="predicted"/>
<dbReference type="EMBL" id="DPVV01000550">
    <property type="protein sequence ID" value="HCL04047.1"/>
    <property type="molecule type" value="Genomic_DNA"/>
</dbReference>
<keyword evidence="1" id="KW-1133">Transmembrane helix</keyword>
<dbReference type="Proteomes" id="UP000262969">
    <property type="component" value="Unassembled WGS sequence"/>
</dbReference>
<dbReference type="Pfam" id="PF04143">
    <property type="entry name" value="Sulf_transp"/>
    <property type="match status" value="1"/>
</dbReference>
<feature type="transmembrane region" description="Helical" evidence="1">
    <location>
        <begin position="110"/>
        <end position="131"/>
    </location>
</feature>
<feature type="transmembrane region" description="Helical" evidence="1">
    <location>
        <begin position="6"/>
        <end position="22"/>
    </location>
</feature>
<name>A0A3D2XBC7_9FIRM</name>
<keyword evidence="1" id="KW-0812">Transmembrane</keyword>
<feature type="transmembrane region" description="Helical" evidence="1">
    <location>
        <begin position="160"/>
        <end position="179"/>
    </location>
</feature>
<comment type="caution">
    <text evidence="2">The sequence shown here is derived from an EMBL/GenBank/DDBJ whole genome shotgun (WGS) entry which is preliminary data.</text>
</comment>
<organism evidence="2 3">
    <name type="scientific">Lachnoclostridium phytofermentans</name>
    <dbReference type="NCBI Taxonomy" id="66219"/>
    <lineage>
        <taxon>Bacteria</taxon>
        <taxon>Bacillati</taxon>
        <taxon>Bacillota</taxon>
        <taxon>Clostridia</taxon>
        <taxon>Lachnospirales</taxon>
        <taxon>Lachnospiraceae</taxon>
    </lineage>
</organism>
<sequence>MEIMLAVILGGLFGFALYLVGASNPKKLLSMLRLQDLSLMKIIVFGIGFSSVLLSIAIALGVFNISHLSIKSTHLGVVIGGLIFGLGFGSVGTCPGTCVAATGTNGIRKAIAAVIGGLVGAFAFSMTYGFWKNTGLFNAMDLGKLTLFNISDKFPSIFEIGYLGLLIVGIFFMVFAYLIPQRGRKS</sequence>
<keyword evidence="1" id="KW-0472">Membrane</keyword>
<protein>
    <submittedName>
        <fullName evidence="2">Uncharacterized protein</fullName>
    </submittedName>
</protein>
<evidence type="ECO:0000256" key="1">
    <source>
        <dbReference type="SAM" id="Phobius"/>
    </source>
</evidence>
<reference evidence="2 3" key="1">
    <citation type="journal article" date="2018" name="Nat. Biotechnol.">
        <title>A standardized bacterial taxonomy based on genome phylogeny substantially revises the tree of life.</title>
        <authorList>
            <person name="Parks D.H."/>
            <person name="Chuvochina M."/>
            <person name="Waite D.W."/>
            <person name="Rinke C."/>
            <person name="Skarshewski A."/>
            <person name="Chaumeil P.A."/>
            <person name="Hugenholtz P."/>
        </authorList>
    </citation>
    <scope>NUCLEOTIDE SEQUENCE [LARGE SCALE GENOMIC DNA]</scope>
    <source>
        <strain evidence="2">UBA11728</strain>
    </source>
</reference>
<feature type="transmembrane region" description="Helical" evidence="1">
    <location>
        <begin position="75"/>
        <end position="98"/>
    </location>
</feature>
<gene>
    <name evidence="2" type="ORF">DHW61_16840</name>
</gene>
<dbReference type="AlphaFoldDB" id="A0A3D2XBC7"/>
<evidence type="ECO:0000313" key="2">
    <source>
        <dbReference type="EMBL" id="HCL04047.1"/>
    </source>
</evidence>
<evidence type="ECO:0000313" key="3">
    <source>
        <dbReference type="Proteomes" id="UP000262969"/>
    </source>
</evidence>
<accession>A0A3D2XBC7</accession>